<keyword evidence="1" id="KW-0472">Membrane</keyword>
<reference evidence="2" key="1">
    <citation type="journal article" date="2015" name="Genome Announc.">
        <title>Draft Genome Sequence of Anaerolineae Strain TC1, a Novel Isolate from a Methanogenic Wastewater Treatment System.</title>
        <authorList>
            <person name="Matsuura N."/>
            <person name="Tourlousse D.M."/>
            <person name="Sun L."/>
            <person name="Toyonaga M."/>
            <person name="Kuroda K."/>
            <person name="Ohashi A."/>
            <person name="Cruz R."/>
            <person name="Yamaguchi T."/>
            <person name="Sekiguchi Y."/>
        </authorList>
    </citation>
    <scope>NUCLEOTIDE SEQUENCE [LARGE SCALE GENOMIC DNA]</scope>
    <source>
        <strain evidence="2">TC1</strain>
    </source>
</reference>
<organism evidence="2">
    <name type="scientific">Flexilinea flocculi</name>
    <dbReference type="NCBI Taxonomy" id="1678840"/>
    <lineage>
        <taxon>Bacteria</taxon>
        <taxon>Bacillati</taxon>
        <taxon>Chloroflexota</taxon>
        <taxon>Anaerolineae</taxon>
        <taxon>Anaerolineales</taxon>
        <taxon>Anaerolineaceae</taxon>
        <taxon>Flexilinea</taxon>
    </lineage>
</organism>
<evidence type="ECO:0000313" key="3">
    <source>
        <dbReference type="Proteomes" id="UP000053370"/>
    </source>
</evidence>
<dbReference type="AlphaFoldDB" id="A0A0S7BRD5"/>
<evidence type="ECO:0000313" key="2">
    <source>
        <dbReference type="EMBL" id="GAP40222.1"/>
    </source>
</evidence>
<dbReference type="STRING" id="1678840.ATC1_13189"/>
<dbReference type="OrthoDB" id="2047533at2"/>
<accession>A0A0S7BRD5</accession>
<keyword evidence="3" id="KW-1185">Reference proteome</keyword>
<sequence>MAGRNSQGIHVGSTSILMVFSVLCLTIFAVLSFVTTNYERKLSEKTAAAVLNFYEADSHAEEILAEMQKMLNANPEPGLIDKFYAQFEQEDFLVSSLEDPMNFSFSFEVPIDEKQVLHISATVKNGIIMVNSWIILSTGSWSVDNRLNVWTGE</sequence>
<keyword evidence="1" id="KW-0812">Transmembrane</keyword>
<protein>
    <submittedName>
        <fullName evidence="2">Uncharacterized protein</fullName>
    </submittedName>
</protein>
<dbReference type="Proteomes" id="UP000053370">
    <property type="component" value="Unassembled WGS sequence"/>
</dbReference>
<dbReference type="RefSeq" id="WP_062279326.1">
    <property type="nucleotide sequence ID" value="NZ_DF968181.1"/>
</dbReference>
<feature type="transmembrane region" description="Helical" evidence="1">
    <location>
        <begin position="15"/>
        <end position="35"/>
    </location>
</feature>
<evidence type="ECO:0000256" key="1">
    <source>
        <dbReference type="SAM" id="Phobius"/>
    </source>
</evidence>
<name>A0A0S7BRD5_9CHLR</name>
<dbReference type="EMBL" id="DF968181">
    <property type="protein sequence ID" value="GAP40222.1"/>
    <property type="molecule type" value="Genomic_DNA"/>
</dbReference>
<proteinExistence type="predicted"/>
<keyword evidence="1" id="KW-1133">Transmembrane helix</keyword>
<gene>
    <name evidence="2" type="ORF">ATC1_13189</name>
</gene>